<dbReference type="EMBL" id="CAXAMM010038573">
    <property type="protein sequence ID" value="CAK9079060.1"/>
    <property type="molecule type" value="Genomic_DNA"/>
</dbReference>
<comment type="caution">
    <text evidence="10">The sequence shown here is derived from an EMBL/GenBank/DDBJ whole genome shotgun (WGS) entry which is preliminary data.</text>
</comment>
<comment type="similarity">
    <text evidence="7">Belongs to the DHHC palmitoyltransferase family.</text>
</comment>
<dbReference type="InterPro" id="IPR039859">
    <property type="entry name" value="PFA4/ZDH16/20/ERF2-like"/>
</dbReference>
<protein>
    <recommendedName>
        <fullName evidence="7">Palmitoyltransferase</fullName>
        <ecNumber evidence="7">2.3.1.225</ecNumber>
    </recommendedName>
</protein>
<proteinExistence type="inferred from homology"/>
<dbReference type="InterPro" id="IPR001594">
    <property type="entry name" value="Palmitoyltrfase_DHHC"/>
</dbReference>
<dbReference type="Proteomes" id="UP001642464">
    <property type="component" value="Unassembled WGS sequence"/>
</dbReference>
<evidence type="ECO:0000256" key="2">
    <source>
        <dbReference type="ARBA" id="ARBA00022679"/>
    </source>
</evidence>
<evidence type="ECO:0000313" key="10">
    <source>
        <dbReference type="EMBL" id="CAK9079060.1"/>
    </source>
</evidence>
<dbReference type="EC" id="2.3.1.225" evidence="7"/>
<evidence type="ECO:0000256" key="8">
    <source>
        <dbReference type="SAM" id="MobiDB-lite"/>
    </source>
</evidence>
<evidence type="ECO:0000256" key="7">
    <source>
        <dbReference type="RuleBase" id="RU079119"/>
    </source>
</evidence>
<comment type="catalytic activity">
    <reaction evidence="7">
        <text>L-cysteinyl-[protein] + hexadecanoyl-CoA = S-hexadecanoyl-L-cysteinyl-[protein] + CoA</text>
        <dbReference type="Rhea" id="RHEA:36683"/>
        <dbReference type="Rhea" id="RHEA-COMP:10131"/>
        <dbReference type="Rhea" id="RHEA-COMP:11032"/>
        <dbReference type="ChEBI" id="CHEBI:29950"/>
        <dbReference type="ChEBI" id="CHEBI:57287"/>
        <dbReference type="ChEBI" id="CHEBI:57379"/>
        <dbReference type="ChEBI" id="CHEBI:74151"/>
        <dbReference type="EC" id="2.3.1.225"/>
    </reaction>
</comment>
<feature type="transmembrane region" description="Helical" evidence="7">
    <location>
        <begin position="58"/>
        <end position="80"/>
    </location>
</feature>
<keyword evidence="4 7" id="KW-1133">Transmembrane helix</keyword>
<evidence type="ECO:0000313" key="11">
    <source>
        <dbReference type="Proteomes" id="UP001642464"/>
    </source>
</evidence>
<evidence type="ECO:0000256" key="1">
    <source>
        <dbReference type="ARBA" id="ARBA00004141"/>
    </source>
</evidence>
<evidence type="ECO:0000256" key="3">
    <source>
        <dbReference type="ARBA" id="ARBA00022692"/>
    </source>
</evidence>
<evidence type="ECO:0000256" key="5">
    <source>
        <dbReference type="ARBA" id="ARBA00023136"/>
    </source>
</evidence>
<feature type="domain" description="Palmitoyltransferase DHHC" evidence="9">
    <location>
        <begin position="140"/>
        <end position="207"/>
    </location>
</feature>
<keyword evidence="3 7" id="KW-0812">Transmembrane</keyword>
<evidence type="ECO:0000256" key="6">
    <source>
        <dbReference type="ARBA" id="ARBA00023315"/>
    </source>
</evidence>
<comment type="subcellular location">
    <subcellularLocation>
        <location evidence="1">Membrane</location>
        <topology evidence="1">Multi-pass membrane protein</topology>
    </subcellularLocation>
</comment>
<sequence length="210" mass="22448">MLGIVTPEEGDPKGGGQPDEEEAEAELLRQAKVVPLTATEDAPAKIGRIRILRCFGGTVYVGPHWCCSFVMLSVILAIGFSFMSYNSGRGSWLHSFLGLLATLGSAVSFLACATANPGILQPTPGSAGGPGKPEQYFPSNGKRHCTACDIKQPVGVLHCDYCHVCIQGWDHHCPWMNKCIGENNLLFFNSFLAISLSSLGYIVLATMIGS</sequence>
<feature type="transmembrane region" description="Helical" evidence="7">
    <location>
        <begin position="92"/>
        <end position="113"/>
    </location>
</feature>
<comment type="domain">
    <text evidence="7">The DHHC domain is required for palmitoyltransferase activity.</text>
</comment>
<feature type="transmembrane region" description="Helical" evidence="7">
    <location>
        <begin position="185"/>
        <end position="208"/>
    </location>
</feature>
<gene>
    <name evidence="10" type="ORF">SCF082_LOCUS37739</name>
</gene>
<feature type="region of interest" description="Disordered" evidence="8">
    <location>
        <begin position="1"/>
        <end position="20"/>
    </location>
</feature>
<organism evidence="10 11">
    <name type="scientific">Durusdinium trenchii</name>
    <dbReference type="NCBI Taxonomy" id="1381693"/>
    <lineage>
        <taxon>Eukaryota</taxon>
        <taxon>Sar</taxon>
        <taxon>Alveolata</taxon>
        <taxon>Dinophyceae</taxon>
        <taxon>Suessiales</taxon>
        <taxon>Symbiodiniaceae</taxon>
        <taxon>Durusdinium</taxon>
    </lineage>
</organism>
<keyword evidence="6 7" id="KW-0012">Acyltransferase</keyword>
<evidence type="ECO:0000259" key="9">
    <source>
        <dbReference type="Pfam" id="PF01529"/>
    </source>
</evidence>
<evidence type="ECO:0000256" key="4">
    <source>
        <dbReference type="ARBA" id="ARBA00022989"/>
    </source>
</evidence>
<dbReference type="Pfam" id="PF01529">
    <property type="entry name" value="DHHC"/>
    <property type="match status" value="1"/>
</dbReference>
<keyword evidence="2 7" id="KW-0808">Transferase</keyword>
<keyword evidence="5 7" id="KW-0472">Membrane</keyword>
<reference evidence="10 11" key="1">
    <citation type="submission" date="2024-02" db="EMBL/GenBank/DDBJ databases">
        <authorList>
            <person name="Chen Y."/>
            <person name="Shah S."/>
            <person name="Dougan E. K."/>
            <person name="Thang M."/>
            <person name="Chan C."/>
        </authorList>
    </citation>
    <scope>NUCLEOTIDE SEQUENCE [LARGE SCALE GENOMIC DNA]</scope>
</reference>
<dbReference type="PROSITE" id="PS50216">
    <property type="entry name" value="DHHC"/>
    <property type="match status" value="1"/>
</dbReference>
<keyword evidence="11" id="KW-1185">Reference proteome</keyword>
<name>A0ABP0PSR4_9DINO</name>
<dbReference type="PANTHER" id="PTHR22883">
    <property type="entry name" value="ZINC FINGER DHHC DOMAIN CONTAINING PROTEIN"/>
    <property type="match status" value="1"/>
</dbReference>
<accession>A0ABP0PSR4</accession>